<organism evidence="15">
    <name type="scientific">bioreactor metagenome</name>
    <dbReference type="NCBI Taxonomy" id="1076179"/>
    <lineage>
        <taxon>unclassified sequences</taxon>
        <taxon>metagenomes</taxon>
        <taxon>ecological metagenomes</taxon>
    </lineage>
</organism>
<dbReference type="GO" id="GO:0004527">
    <property type="term" value="F:exonuclease activity"/>
    <property type="evidence" value="ECO:0007669"/>
    <property type="project" value="UniProtKB-KW"/>
</dbReference>
<evidence type="ECO:0000256" key="10">
    <source>
        <dbReference type="ARBA" id="ARBA00023014"/>
    </source>
</evidence>
<dbReference type="PANTHER" id="PTHR36531:SF6">
    <property type="entry name" value="DNA REPLICATION ATP-DEPENDENT HELICASE_NUCLEASE DNA2"/>
    <property type="match status" value="1"/>
</dbReference>
<evidence type="ECO:0000256" key="5">
    <source>
        <dbReference type="ARBA" id="ARBA00022722"/>
    </source>
</evidence>
<dbReference type="InterPro" id="IPR022765">
    <property type="entry name" value="Dna2/Cas4_DUF83"/>
</dbReference>
<keyword evidence="10" id="KW-0411">Iron-sulfur</keyword>
<protein>
    <recommendedName>
        <fullName evidence="4">CRISPR-associated exonuclease Cas4</fullName>
        <ecNumber evidence="3">3.1.12.1</ecNumber>
    </recommendedName>
</protein>
<feature type="domain" description="DUF83" evidence="14">
    <location>
        <begin position="61"/>
        <end position="156"/>
    </location>
</feature>
<evidence type="ECO:0000256" key="6">
    <source>
        <dbReference type="ARBA" id="ARBA00022723"/>
    </source>
</evidence>
<comment type="similarity">
    <text evidence="2">Belongs to the CRISPR-associated exonuclease Cas4 family.</text>
</comment>
<reference evidence="15" key="1">
    <citation type="submission" date="2019-08" db="EMBL/GenBank/DDBJ databases">
        <authorList>
            <person name="Kucharzyk K."/>
            <person name="Murdoch R.W."/>
            <person name="Higgins S."/>
            <person name="Loffler F."/>
        </authorList>
    </citation>
    <scope>NUCLEOTIDE SEQUENCE</scope>
</reference>
<keyword evidence="5" id="KW-0540">Nuclease</keyword>
<dbReference type="NCBIfam" id="TIGR00372">
    <property type="entry name" value="cas4"/>
    <property type="match status" value="1"/>
</dbReference>
<dbReference type="GO" id="GO:0051536">
    <property type="term" value="F:iron-sulfur cluster binding"/>
    <property type="evidence" value="ECO:0007669"/>
    <property type="project" value="UniProtKB-KW"/>
</dbReference>
<evidence type="ECO:0000256" key="1">
    <source>
        <dbReference type="ARBA" id="ARBA00001966"/>
    </source>
</evidence>
<keyword evidence="12" id="KW-0464">Manganese</keyword>
<dbReference type="Pfam" id="PF01930">
    <property type="entry name" value="Cas_Cas4"/>
    <property type="match status" value="1"/>
</dbReference>
<dbReference type="EMBL" id="VSSQ01064716">
    <property type="protein sequence ID" value="MPN17555.1"/>
    <property type="molecule type" value="Genomic_DNA"/>
</dbReference>
<evidence type="ECO:0000256" key="12">
    <source>
        <dbReference type="ARBA" id="ARBA00023211"/>
    </source>
</evidence>
<keyword evidence="7" id="KW-0378">Hydrolase</keyword>
<evidence type="ECO:0000256" key="9">
    <source>
        <dbReference type="ARBA" id="ARBA00023004"/>
    </source>
</evidence>
<accession>A0A645FSX1</accession>
<evidence type="ECO:0000256" key="13">
    <source>
        <dbReference type="ARBA" id="ARBA00033996"/>
    </source>
</evidence>
<dbReference type="AlphaFoldDB" id="A0A645FSX1"/>
<evidence type="ECO:0000256" key="3">
    <source>
        <dbReference type="ARBA" id="ARBA00012768"/>
    </source>
</evidence>
<evidence type="ECO:0000256" key="7">
    <source>
        <dbReference type="ARBA" id="ARBA00022801"/>
    </source>
</evidence>
<evidence type="ECO:0000256" key="11">
    <source>
        <dbReference type="ARBA" id="ARBA00023118"/>
    </source>
</evidence>
<dbReference type="PANTHER" id="PTHR36531">
    <property type="entry name" value="CRISPR-ASSOCIATED EXONUCLEASE CAS4"/>
    <property type="match status" value="1"/>
</dbReference>
<evidence type="ECO:0000256" key="8">
    <source>
        <dbReference type="ARBA" id="ARBA00022839"/>
    </source>
</evidence>
<keyword evidence="8" id="KW-0269">Exonuclease</keyword>
<dbReference type="Gene3D" id="3.90.320.10">
    <property type="match status" value="1"/>
</dbReference>
<dbReference type="GO" id="GO:0046872">
    <property type="term" value="F:metal ion binding"/>
    <property type="evidence" value="ECO:0007669"/>
    <property type="project" value="UniProtKB-KW"/>
</dbReference>
<dbReference type="InterPro" id="IPR011604">
    <property type="entry name" value="PDDEXK-like_dom_sf"/>
</dbReference>
<evidence type="ECO:0000259" key="14">
    <source>
        <dbReference type="Pfam" id="PF01930"/>
    </source>
</evidence>
<name>A0A645FSX1_9ZZZZ</name>
<keyword evidence="9" id="KW-0408">Iron</keyword>
<dbReference type="GO" id="GO:0051607">
    <property type="term" value="P:defense response to virus"/>
    <property type="evidence" value="ECO:0007669"/>
    <property type="project" value="UniProtKB-KW"/>
</dbReference>
<dbReference type="InterPro" id="IPR013343">
    <property type="entry name" value="CRISPR-assoc_prot_Cas4"/>
</dbReference>
<sequence length="181" mass="20389">MLHKRAHDPMADEKRGDRILSHGMPICSAKLGIRGFCDVVEFVRSESGVSITGREGKWLPVPVEYKHGDGDAKEADELQLCAQAICLEGMLCCDIPEGYLYYAEVRRRTKVPLTPELRACVGVMFEEMHRLFARGYTPRVKKRPGCKSCSLREICLPELEKTRAASAFLSDILRQTEDPMT</sequence>
<comment type="catalytic activity">
    <reaction evidence="13">
        <text>exonucleolytic cleavage in the 5'- to 3'-direction to yield nucleoside 3'-phosphates.</text>
        <dbReference type="EC" id="3.1.12.1"/>
    </reaction>
</comment>
<dbReference type="InterPro" id="IPR051827">
    <property type="entry name" value="Cas4_exonuclease"/>
</dbReference>
<comment type="caution">
    <text evidence="15">The sequence shown here is derived from an EMBL/GenBank/DDBJ whole genome shotgun (WGS) entry which is preliminary data.</text>
</comment>
<evidence type="ECO:0000256" key="4">
    <source>
        <dbReference type="ARBA" id="ARBA00020049"/>
    </source>
</evidence>
<comment type="cofactor">
    <cofactor evidence="1">
        <name>[4Fe-4S] cluster</name>
        <dbReference type="ChEBI" id="CHEBI:49883"/>
    </cofactor>
</comment>
<proteinExistence type="inferred from homology"/>
<keyword evidence="11" id="KW-0051">Antiviral defense</keyword>
<gene>
    <name evidence="15" type="ORF">SDC9_164909</name>
</gene>
<evidence type="ECO:0000313" key="15">
    <source>
        <dbReference type="EMBL" id="MPN17555.1"/>
    </source>
</evidence>
<evidence type="ECO:0000256" key="2">
    <source>
        <dbReference type="ARBA" id="ARBA00009189"/>
    </source>
</evidence>
<dbReference type="EC" id="3.1.12.1" evidence="3"/>
<keyword evidence="6" id="KW-0479">Metal-binding</keyword>